<feature type="region of interest" description="Disordered" evidence="1">
    <location>
        <begin position="30"/>
        <end position="101"/>
    </location>
</feature>
<comment type="caution">
    <text evidence="2">The sequence shown here is derived from an EMBL/GenBank/DDBJ whole genome shotgun (WGS) entry which is preliminary data.</text>
</comment>
<name>A0A1Y2AEH9_9FUNG</name>
<dbReference type="AlphaFoldDB" id="A0A1Y2AEH9"/>
<sequence length="196" mass="22771">MNESNKNSGFLQDIYIETNQFQVNDIEQNNVKNKNNNHPINNKNGNGTKSIHEGKSNSKNKFTSNKKKIGPRQPYFISNRNSPRKSKSNNNNNNCNNNMNNKKRAIKDIQQFCRDIKNSKKFNAIYNSQSSFSYYNPTIEPILLNESDESLNCYSGFYNKNNNLNFMDNMLLERRKNHLLTLQTSGKILNILINHL</sequence>
<reference evidence="2 3" key="1">
    <citation type="submission" date="2016-08" db="EMBL/GenBank/DDBJ databases">
        <title>A Parts List for Fungal Cellulosomes Revealed by Comparative Genomics.</title>
        <authorList>
            <consortium name="DOE Joint Genome Institute"/>
            <person name="Haitjema C.H."/>
            <person name="Gilmore S.P."/>
            <person name="Henske J.K."/>
            <person name="Solomon K.V."/>
            <person name="De Groot R."/>
            <person name="Kuo A."/>
            <person name="Mondo S.J."/>
            <person name="Salamov A.A."/>
            <person name="Labutti K."/>
            <person name="Zhao Z."/>
            <person name="Chiniquy J."/>
            <person name="Barry K."/>
            <person name="Brewer H.M."/>
            <person name="Purvine S.O."/>
            <person name="Wright A.T."/>
            <person name="Boxma B."/>
            <person name="Van Alen T."/>
            <person name="Hackstein J.H."/>
            <person name="Baker S.E."/>
            <person name="Grigoriev I.V."/>
            <person name="O'Malley M.A."/>
        </authorList>
    </citation>
    <scope>NUCLEOTIDE SEQUENCE [LARGE SCALE GENOMIC DNA]</scope>
    <source>
        <strain evidence="2 3">G1</strain>
    </source>
</reference>
<keyword evidence="3" id="KW-1185">Reference proteome</keyword>
<evidence type="ECO:0000256" key="1">
    <source>
        <dbReference type="SAM" id="MobiDB-lite"/>
    </source>
</evidence>
<organism evidence="2 3">
    <name type="scientific">Neocallimastix californiae</name>
    <dbReference type="NCBI Taxonomy" id="1754190"/>
    <lineage>
        <taxon>Eukaryota</taxon>
        <taxon>Fungi</taxon>
        <taxon>Fungi incertae sedis</taxon>
        <taxon>Chytridiomycota</taxon>
        <taxon>Chytridiomycota incertae sedis</taxon>
        <taxon>Neocallimastigomycetes</taxon>
        <taxon>Neocallimastigales</taxon>
        <taxon>Neocallimastigaceae</taxon>
        <taxon>Neocallimastix</taxon>
    </lineage>
</organism>
<proteinExistence type="predicted"/>
<evidence type="ECO:0000313" key="3">
    <source>
        <dbReference type="Proteomes" id="UP000193920"/>
    </source>
</evidence>
<dbReference type="EMBL" id="MCOG01000277">
    <property type="protein sequence ID" value="ORY20896.1"/>
    <property type="molecule type" value="Genomic_DNA"/>
</dbReference>
<feature type="compositionally biased region" description="Low complexity" evidence="1">
    <location>
        <begin position="30"/>
        <end position="46"/>
    </location>
</feature>
<evidence type="ECO:0000313" key="2">
    <source>
        <dbReference type="EMBL" id="ORY20896.1"/>
    </source>
</evidence>
<feature type="compositionally biased region" description="Low complexity" evidence="1">
    <location>
        <begin position="88"/>
        <end position="100"/>
    </location>
</feature>
<gene>
    <name evidence="2" type="ORF">LY90DRAFT_516444</name>
</gene>
<accession>A0A1Y2AEH9</accession>
<protein>
    <submittedName>
        <fullName evidence="2">Uncharacterized protein</fullName>
    </submittedName>
</protein>
<dbReference type="Proteomes" id="UP000193920">
    <property type="component" value="Unassembled WGS sequence"/>
</dbReference>